<accession>A0A183E8H7</accession>
<organism evidence="3">
    <name type="scientific">Gongylonema pulchrum</name>
    <dbReference type="NCBI Taxonomy" id="637853"/>
    <lineage>
        <taxon>Eukaryota</taxon>
        <taxon>Metazoa</taxon>
        <taxon>Ecdysozoa</taxon>
        <taxon>Nematoda</taxon>
        <taxon>Chromadorea</taxon>
        <taxon>Rhabditida</taxon>
        <taxon>Spirurina</taxon>
        <taxon>Spiruromorpha</taxon>
        <taxon>Spiruroidea</taxon>
        <taxon>Gongylonematidae</taxon>
        <taxon>Gongylonema</taxon>
    </lineage>
</organism>
<gene>
    <name evidence="1" type="ORF">GPUH_LOCUS17266</name>
</gene>
<dbReference type="Proteomes" id="UP000271098">
    <property type="component" value="Unassembled WGS sequence"/>
</dbReference>
<protein>
    <submittedName>
        <fullName evidence="1 3">Uncharacterized protein</fullName>
    </submittedName>
</protein>
<name>A0A183E8H7_9BILA</name>
<reference evidence="1 2" key="2">
    <citation type="submission" date="2018-11" db="EMBL/GenBank/DDBJ databases">
        <authorList>
            <consortium name="Pathogen Informatics"/>
        </authorList>
    </citation>
    <scope>NUCLEOTIDE SEQUENCE [LARGE SCALE GENOMIC DNA]</scope>
</reference>
<proteinExistence type="predicted"/>
<dbReference type="EMBL" id="UYRT01084939">
    <property type="protein sequence ID" value="VDN29486.1"/>
    <property type="molecule type" value="Genomic_DNA"/>
</dbReference>
<dbReference type="WBParaSite" id="GPUH_0001729001-mRNA-1">
    <property type="protein sequence ID" value="GPUH_0001729001-mRNA-1"/>
    <property type="gene ID" value="GPUH_0001729001"/>
</dbReference>
<evidence type="ECO:0000313" key="3">
    <source>
        <dbReference type="WBParaSite" id="GPUH_0001729001-mRNA-1"/>
    </source>
</evidence>
<reference evidence="3" key="1">
    <citation type="submission" date="2016-06" db="UniProtKB">
        <authorList>
            <consortium name="WormBaseParasite"/>
        </authorList>
    </citation>
    <scope>IDENTIFICATION</scope>
</reference>
<keyword evidence="2" id="KW-1185">Reference proteome</keyword>
<evidence type="ECO:0000313" key="2">
    <source>
        <dbReference type="Proteomes" id="UP000271098"/>
    </source>
</evidence>
<evidence type="ECO:0000313" key="1">
    <source>
        <dbReference type="EMBL" id="VDN29486.1"/>
    </source>
</evidence>
<dbReference type="AlphaFoldDB" id="A0A183E8H7"/>
<sequence>MLEPRDEDDGLAERFPLVFMGRRSHSAALAHIAFHVVTRLQPRSIVFRASNLLPCRCKTTVDECPILLDLNIMALG</sequence>